<organism evidence="1 2">
    <name type="scientific">Rhizoctonia solani</name>
    <dbReference type="NCBI Taxonomy" id="456999"/>
    <lineage>
        <taxon>Eukaryota</taxon>
        <taxon>Fungi</taxon>
        <taxon>Dikarya</taxon>
        <taxon>Basidiomycota</taxon>
        <taxon>Agaricomycotina</taxon>
        <taxon>Agaricomycetes</taxon>
        <taxon>Cantharellales</taxon>
        <taxon>Ceratobasidiaceae</taxon>
        <taxon>Rhizoctonia</taxon>
    </lineage>
</organism>
<accession>A0A8H2WVG6</accession>
<evidence type="ECO:0000313" key="2">
    <source>
        <dbReference type="Proteomes" id="UP000663888"/>
    </source>
</evidence>
<reference evidence="1" key="1">
    <citation type="submission" date="2021-01" db="EMBL/GenBank/DDBJ databases">
        <authorList>
            <person name="Kaushik A."/>
        </authorList>
    </citation>
    <scope>NUCLEOTIDE SEQUENCE</scope>
    <source>
        <strain evidence="1">AG4-R118</strain>
    </source>
</reference>
<dbReference type="AlphaFoldDB" id="A0A8H2WVG6"/>
<comment type="caution">
    <text evidence="1">The sequence shown here is derived from an EMBL/GenBank/DDBJ whole genome shotgun (WGS) entry which is preliminary data.</text>
</comment>
<dbReference type="Proteomes" id="UP000663888">
    <property type="component" value="Unassembled WGS sequence"/>
</dbReference>
<sequence>MPCGTPPLKTYMYLMEKVTGSSIYILNSATSLKRDQNYMDFLESNGSVLLVPETLLPQFKIDGDNSWVIHVGWPASESQYRTQRKNHQAQNNIVVAYSGDQSLYPSGNSIVEQTEPWPNDGASFRASISILRSLYEFMLSEVSLDLKSKVYMDYIQFHGVHGPRRVESWTPSMVVQRANYHLTNVWLWSGEHTGDNDIPLPEVSLGFVTQNNLQSAVQDGLLRIEEDGLDDRRLQTSPVPRSESVITHSEFQPTEGQTYFTIDEEFDAIPLICFISQQYDKFSKITGHLAISPTVLNDNQSVEEAVTQFLSTSSPTILLLAYNTTHLPSSLQQSPVDCCLYWGFSVPLRHAKKNRTFINCETTILIMTTVQRRGISFTKDTKKHPSTGMLQDLTENSILAPMRDKTKSVLISNRRIVKGLYSSRVFGLGVIPRSSLSAEDVARRANQYAARVLLHGELEDGSEAFPPVEERPPVPRKTVEKFGLEPAVEAGLLTIGN</sequence>
<dbReference type="EMBL" id="CAJMWX010000211">
    <property type="protein sequence ID" value="CAE6407980.1"/>
    <property type="molecule type" value="Genomic_DNA"/>
</dbReference>
<name>A0A8H2WVG6_9AGAM</name>
<gene>
    <name evidence="1" type="ORF">RDB_LOCUS9411</name>
</gene>
<protein>
    <submittedName>
        <fullName evidence="1">Uncharacterized protein</fullName>
    </submittedName>
</protein>
<evidence type="ECO:0000313" key="1">
    <source>
        <dbReference type="EMBL" id="CAE6407980.1"/>
    </source>
</evidence>
<proteinExistence type="predicted"/>